<gene>
    <name evidence="5" type="ORF">B0H66DRAFT_21086</name>
</gene>
<dbReference type="PANTHER" id="PTHR10366:SF814">
    <property type="entry name" value="NAD-DEPENDENT EPIMERASE_DEHYDRATASE DOMAIN-CONTAINING PROTEIN"/>
    <property type="match status" value="1"/>
</dbReference>
<dbReference type="Proteomes" id="UP001283341">
    <property type="component" value="Unassembled WGS sequence"/>
</dbReference>
<dbReference type="GO" id="GO:0016616">
    <property type="term" value="F:oxidoreductase activity, acting on the CH-OH group of donors, NAD or NADP as acceptor"/>
    <property type="evidence" value="ECO:0007669"/>
    <property type="project" value="TreeGrafter"/>
</dbReference>
<dbReference type="InterPro" id="IPR001509">
    <property type="entry name" value="Epimerase_deHydtase"/>
</dbReference>
<dbReference type="Gene3D" id="3.40.50.720">
    <property type="entry name" value="NAD(P)-binding Rossmann-like Domain"/>
    <property type="match status" value="1"/>
</dbReference>
<evidence type="ECO:0000256" key="1">
    <source>
        <dbReference type="ARBA" id="ARBA00023002"/>
    </source>
</evidence>
<feature type="region of interest" description="Disordered" evidence="3">
    <location>
        <begin position="290"/>
        <end position="313"/>
    </location>
</feature>
<proteinExistence type="inferred from homology"/>
<comment type="caution">
    <text evidence="5">The sequence shown here is derived from an EMBL/GenBank/DDBJ whole genome shotgun (WGS) entry which is preliminary data.</text>
</comment>
<dbReference type="InterPro" id="IPR036291">
    <property type="entry name" value="NAD(P)-bd_dom_sf"/>
</dbReference>
<evidence type="ECO:0000259" key="4">
    <source>
        <dbReference type="Pfam" id="PF01370"/>
    </source>
</evidence>
<dbReference type="InterPro" id="IPR050425">
    <property type="entry name" value="NAD(P)_dehydrat-like"/>
</dbReference>
<evidence type="ECO:0000256" key="3">
    <source>
        <dbReference type="SAM" id="MobiDB-lite"/>
    </source>
</evidence>
<sequence length="343" mass="37115">MPSTLLTGANSFVAAHIINALIRDGHHVTGTVRRASAGDEILALHPEWKDSLDIVVVEDITDQSAWDTIFTDNKFDHVVHVAAPLLDNPANTDYDKHFLQPSVEGNLALLRSAHLHAPGLKSIAVTGSINASTTGSPAELTAGPITSSTWLPISQEEARAMNNAYISYCSGKKEGELAIWDFVKTQTPHFGVTVFLPALIFGPPIEPLSGKGGVEGLHYSANVIYQLINGSNATVPATTFPSYIDVRDLADAHVKALTEPKVANKRLTIGGQSMTYTDLVRALKGVKELEGRKMPEESGEDKKVTPAKVEADEGNEALNMTFRTLEETMRDTAVRLVELERRG</sequence>
<dbReference type="Pfam" id="PF01370">
    <property type="entry name" value="Epimerase"/>
    <property type="match status" value="1"/>
</dbReference>
<keyword evidence="6" id="KW-1185">Reference proteome</keyword>
<evidence type="ECO:0000313" key="6">
    <source>
        <dbReference type="Proteomes" id="UP001283341"/>
    </source>
</evidence>
<dbReference type="AlphaFoldDB" id="A0AAE0MFR3"/>
<evidence type="ECO:0000313" key="5">
    <source>
        <dbReference type="EMBL" id="KAK3329374.1"/>
    </source>
</evidence>
<feature type="domain" description="NAD-dependent epimerase/dehydratase" evidence="4">
    <location>
        <begin position="5"/>
        <end position="267"/>
    </location>
</feature>
<evidence type="ECO:0000256" key="2">
    <source>
        <dbReference type="ARBA" id="ARBA00023445"/>
    </source>
</evidence>
<dbReference type="SUPFAM" id="SSF51735">
    <property type="entry name" value="NAD(P)-binding Rossmann-fold domains"/>
    <property type="match status" value="1"/>
</dbReference>
<feature type="compositionally biased region" description="Basic and acidic residues" evidence="3">
    <location>
        <begin position="290"/>
        <end position="304"/>
    </location>
</feature>
<dbReference type="PANTHER" id="PTHR10366">
    <property type="entry name" value="NAD DEPENDENT EPIMERASE/DEHYDRATASE"/>
    <property type="match status" value="1"/>
</dbReference>
<accession>A0AAE0MFR3</accession>
<name>A0AAE0MFR3_9PEZI</name>
<dbReference type="EMBL" id="JAUEDM010000001">
    <property type="protein sequence ID" value="KAK3329374.1"/>
    <property type="molecule type" value="Genomic_DNA"/>
</dbReference>
<organism evidence="5 6">
    <name type="scientific">Apodospora peruviana</name>
    <dbReference type="NCBI Taxonomy" id="516989"/>
    <lineage>
        <taxon>Eukaryota</taxon>
        <taxon>Fungi</taxon>
        <taxon>Dikarya</taxon>
        <taxon>Ascomycota</taxon>
        <taxon>Pezizomycotina</taxon>
        <taxon>Sordariomycetes</taxon>
        <taxon>Sordariomycetidae</taxon>
        <taxon>Sordariales</taxon>
        <taxon>Lasiosphaeriaceae</taxon>
        <taxon>Apodospora</taxon>
    </lineage>
</organism>
<comment type="similarity">
    <text evidence="2">Belongs to the NAD(P)-dependent epimerase/dehydratase family. Dihydroflavonol-4-reductase subfamily.</text>
</comment>
<reference evidence="5" key="1">
    <citation type="journal article" date="2023" name="Mol. Phylogenet. Evol.">
        <title>Genome-scale phylogeny and comparative genomics of the fungal order Sordariales.</title>
        <authorList>
            <person name="Hensen N."/>
            <person name="Bonometti L."/>
            <person name="Westerberg I."/>
            <person name="Brannstrom I.O."/>
            <person name="Guillou S."/>
            <person name="Cros-Aarteil S."/>
            <person name="Calhoun S."/>
            <person name="Haridas S."/>
            <person name="Kuo A."/>
            <person name="Mondo S."/>
            <person name="Pangilinan J."/>
            <person name="Riley R."/>
            <person name="LaButti K."/>
            <person name="Andreopoulos B."/>
            <person name="Lipzen A."/>
            <person name="Chen C."/>
            <person name="Yan M."/>
            <person name="Daum C."/>
            <person name="Ng V."/>
            <person name="Clum A."/>
            <person name="Steindorff A."/>
            <person name="Ohm R.A."/>
            <person name="Martin F."/>
            <person name="Silar P."/>
            <person name="Natvig D.O."/>
            <person name="Lalanne C."/>
            <person name="Gautier V."/>
            <person name="Ament-Velasquez S.L."/>
            <person name="Kruys A."/>
            <person name="Hutchinson M.I."/>
            <person name="Powell A.J."/>
            <person name="Barry K."/>
            <person name="Miller A.N."/>
            <person name="Grigoriev I.V."/>
            <person name="Debuchy R."/>
            <person name="Gladieux P."/>
            <person name="Hiltunen Thoren M."/>
            <person name="Johannesson H."/>
        </authorList>
    </citation>
    <scope>NUCLEOTIDE SEQUENCE</scope>
    <source>
        <strain evidence="5">CBS 118394</strain>
    </source>
</reference>
<protein>
    <recommendedName>
        <fullName evidence="4">NAD-dependent epimerase/dehydratase domain-containing protein</fullName>
    </recommendedName>
</protein>
<reference evidence="5" key="2">
    <citation type="submission" date="2023-06" db="EMBL/GenBank/DDBJ databases">
        <authorList>
            <consortium name="Lawrence Berkeley National Laboratory"/>
            <person name="Haridas S."/>
            <person name="Hensen N."/>
            <person name="Bonometti L."/>
            <person name="Westerberg I."/>
            <person name="Brannstrom I.O."/>
            <person name="Guillou S."/>
            <person name="Cros-Aarteil S."/>
            <person name="Calhoun S."/>
            <person name="Kuo A."/>
            <person name="Mondo S."/>
            <person name="Pangilinan J."/>
            <person name="Riley R."/>
            <person name="Labutti K."/>
            <person name="Andreopoulos B."/>
            <person name="Lipzen A."/>
            <person name="Chen C."/>
            <person name="Yanf M."/>
            <person name="Daum C."/>
            <person name="Ng V."/>
            <person name="Clum A."/>
            <person name="Steindorff A."/>
            <person name="Ohm R."/>
            <person name="Martin F."/>
            <person name="Silar P."/>
            <person name="Natvig D."/>
            <person name="Lalanne C."/>
            <person name="Gautier V."/>
            <person name="Ament-Velasquez S.L."/>
            <person name="Kruys A."/>
            <person name="Hutchinson M.I."/>
            <person name="Powell A.J."/>
            <person name="Barry K."/>
            <person name="Miller A.N."/>
            <person name="Grigoriev I.V."/>
            <person name="Debuchy R."/>
            <person name="Gladieux P."/>
            <person name="Thoren M.H."/>
            <person name="Johannesson H."/>
        </authorList>
    </citation>
    <scope>NUCLEOTIDE SEQUENCE</scope>
    <source>
        <strain evidence="5">CBS 118394</strain>
    </source>
</reference>
<keyword evidence="1" id="KW-0560">Oxidoreductase</keyword>